<proteinExistence type="predicted"/>
<name>A0A0E9VDK2_ANGAN</name>
<reference evidence="1" key="2">
    <citation type="journal article" date="2015" name="Fish Shellfish Immunol.">
        <title>Early steps in the European eel (Anguilla anguilla)-Vibrio vulnificus interaction in the gills: Role of the RtxA13 toxin.</title>
        <authorList>
            <person name="Callol A."/>
            <person name="Pajuelo D."/>
            <person name="Ebbesson L."/>
            <person name="Teles M."/>
            <person name="MacKenzie S."/>
            <person name="Amaro C."/>
        </authorList>
    </citation>
    <scope>NUCLEOTIDE SEQUENCE</scope>
</reference>
<organism evidence="1">
    <name type="scientific">Anguilla anguilla</name>
    <name type="common">European freshwater eel</name>
    <name type="synonym">Muraena anguilla</name>
    <dbReference type="NCBI Taxonomy" id="7936"/>
    <lineage>
        <taxon>Eukaryota</taxon>
        <taxon>Metazoa</taxon>
        <taxon>Chordata</taxon>
        <taxon>Craniata</taxon>
        <taxon>Vertebrata</taxon>
        <taxon>Euteleostomi</taxon>
        <taxon>Actinopterygii</taxon>
        <taxon>Neopterygii</taxon>
        <taxon>Teleostei</taxon>
        <taxon>Anguilliformes</taxon>
        <taxon>Anguillidae</taxon>
        <taxon>Anguilla</taxon>
    </lineage>
</organism>
<reference evidence="1" key="1">
    <citation type="submission" date="2014-11" db="EMBL/GenBank/DDBJ databases">
        <authorList>
            <person name="Amaro Gonzalez C."/>
        </authorList>
    </citation>
    <scope>NUCLEOTIDE SEQUENCE</scope>
</reference>
<evidence type="ECO:0000313" key="1">
    <source>
        <dbReference type="EMBL" id="JAH76209.1"/>
    </source>
</evidence>
<dbReference type="EMBL" id="GBXM01032368">
    <property type="protein sequence ID" value="JAH76209.1"/>
    <property type="molecule type" value="Transcribed_RNA"/>
</dbReference>
<accession>A0A0E9VDK2</accession>
<protein>
    <submittedName>
        <fullName evidence="1">Uncharacterized protein</fullName>
    </submittedName>
</protein>
<sequence length="11" mass="1198">MASSQFPAWSS</sequence>